<keyword evidence="1" id="KW-1133">Transmembrane helix</keyword>
<gene>
    <name evidence="2" type="ORF">GCM10010529_24160</name>
</gene>
<organism evidence="2 3">
    <name type="scientific">Nesterenkonia aethiopica</name>
    <dbReference type="NCBI Taxonomy" id="269144"/>
    <lineage>
        <taxon>Bacteria</taxon>
        <taxon>Bacillati</taxon>
        <taxon>Actinomycetota</taxon>
        <taxon>Actinomycetes</taxon>
        <taxon>Micrococcales</taxon>
        <taxon>Micrococcaceae</taxon>
        <taxon>Nesterenkonia</taxon>
    </lineage>
</organism>
<accession>A0ABP6M3T5</accession>
<proteinExistence type="predicted"/>
<evidence type="ECO:0000313" key="3">
    <source>
        <dbReference type="Proteomes" id="UP001500236"/>
    </source>
</evidence>
<dbReference type="EMBL" id="BAAAVT010000016">
    <property type="protein sequence ID" value="GAA3071087.1"/>
    <property type="molecule type" value="Genomic_DNA"/>
</dbReference>
<keyword evidence="3" id="KW-1185">Reference proteome</keyword>
<sequence>MAAAPRLSGPRRLARGTLASGAAVGSAAAAHFAAGHQGPHALVVVLALAVSLPLCTALAGARLGRARLTVSVLVSQAVLHALFSALPASAAGRLASVSPHSGHGGHGEAAMLPGTPGIAAPGPEQTLLVVSSGGTLDVGMLGAHLGAAALTIALLHRGETLLRAFADLLALGPVRLLMTPREALFGVRRARPIPPRVVRTLEDLWAGRGPRTLRGPPATA</sequence>
<feature type="transmembrane region" description="Helical" evidence="1">
    <location>
        <begin position="39"/>
        <end position="61"/>
    </location>
</feature>
<dbReference type="RefSeq" id="WP_344680563.1">
    <property type="nucleotide sequence ID" value="NZ_BAAAVT010000016.1"/>
</dbReference>
<feature type="transmembrane region" description="Helical" evidence="1">
    <location>
        <begin position="68"/>
        <end position="90"/>
    </location>
</feature>
<comment type="caution">
    <text evidence="2">The sequence shown here is derived from an EMBL/GenBank/DDBJ whole genome shotgun (WGS) entry which is preliminary data.</text>
</comment>
<reference evidence="3" key="1">
    <citation type="journal article" date="2019" name="Int. J. Syst. Evol. Microbiol.">
        <title>The Global Catalogue of Microorganisms (GCM) 10K type strain sequencing project: providing services to taxonomists for standard genome sequencing and annotation.</title>
        <authorList>
            <consortium name="The Broad Institute Genomics Platform"/>
            <consortium name="The Broad Institute Genome Sequencing Center for Infectious Disease"/>
            <person name="Wu L."/>
            <person name="Ma J."/>
        </authorList>
    </citation>
    <scope>NUCLEOTIDE SEQUENCE [LARGE SCALE GENOMIC DNA]</scope>
    <source>
        <strain evidence="3">JCM 14309</strain>
    </source>
</reference>
<evidence type="ECO:0008006" key="4">
    <source>
        <dbReference type="Google" id="ProtNLM"/>
    </source>
</evidence>
<protein>
    <recommendedName>
        <fullName evidence="4">Integral membrane protein</fullName>
    </recommendedName>
</protein>
<keyword evidence="1" id="KW-0472">Membrane</keyword>
<keyword evidence="1" id="KW-0812">Transmembrane</keyword>
<evidence type="ECO:0000313" key="2">
    <source>
        <dbReference type="EMBL" id="GAA3071087.1"/>
    </source>
</evidence>
<evidence type="ECO:0000256" key="1">
    <source>
        <dbReference type="SAM" id="Phobius"/>
    </source>
</evidence>
<dbReference type="Proteomes" id="UP001500236">
    <property type="component" value="Unassembled WGS sequence"/>
</dbReference>
<name>A0ABP6M3T5_9MICC</name>